<reference evidence="1 2" key="1">
    <citation type="submission" date="2011-09" db="EMBL/GenBank/DDBJ databases">
        <title>The Genome Sequence of Plasmodium vivax North Korean.</title>
        <authorList>
            <consortium name="The Broad Institute Genome Sequencing Platform"/>
            <consortium name="The Broad Institute Genome Sequencing Center for Infectious Disease"/>
            <person name="Neafsey D."/>
            <person name="Carlton J."/>
            <person name="Barnwell J."/>
            <person name="Collins W."/>
            <person name="Escalante A."/>
            <person name="Mullikin J."/>
            <person name="Saul A."/>
            <person name="Guigo R."/>
            <person name="Camara F."/>
            <person name="Young S.K."/>
            <person name="Zeng Q."/>
            <person name="Gargeya S."/>
            <person name="Fitzgerald M."/>
            <person name="Haas B."/>
            <person name="Abouelleil A."/>
            <person name="Alvarado L."/>
            <person name="Arachchi H.M."/>
            <person name="Berlin A."/>
            <person name="Brown A."/>
            <person name="Chapman S.B."/>
            <person name="Chen Z."/>
            <person name="Dunbar C."/>
            <person name="Freedman E."/>
            <person name="Gearin G."/>
            <person name="Gellesch M."/>
            <person name="Goldberg J."/>
            <person name="Griggs A."/>
            <person name="Gujja S."/>
            <person name="Heiman D."/>
            <person name="Howarth C."/>
            <person name="Larson L."/>
            <person name="Lui A."/>
            <person name="MacDonald P.J.P."/>
            <person name="Montmayeur A."/>
            <person name="Murphy C."/>
            <person name="Neiman D."/>
            <person name="Pearson M."/>
            <person name="Priest M."/>
            <person name="Roberts A."/>
            <person name="Saif S."/>
            <person name="Shea T."/>
            <person name="Shenoy N."/>
            <person name="Sisk P."/>
            <person name="Stolte C."/>
            <person name="Sykes S."/>
            <person name="Wortman J."/>
            <person name="Nusbaum C."/>
            <person name="Birren B."/>
        </authorList>
    </citation>
    <scope>NUCLEOTIDE SEQUENCE [LARGE SCALE GENOMIC DNA]</scope>
    <source>
        <strain evidence="1 2">North Korean</strain>
    </source>
</reference>
<sequence>MEKHLTEDDIDNLTSKIIYSYFEEGKEGCDNHDFYSNIRDEFKGKYQFYHLDRISDKILKALCYIYIRKTNHRNAFDQELCSYLYYWLGDKIYPMVHDQTVFSIIINMIYQELYRTNMFTTCTPLHENIDENTFIRYKLLFDYSKDHENIKLNTLNPNTTCDEHYKEVIDKYVNTYKDVYSSCYISYEKKYDCEKIFSLFGNKNHSELMSYSCKKQQTHTLDTLERGKSHHRGNELPAIRDSEGNFRSVFHRALEKNLQPETPAASYLNSGSRIQHKVDNALPPPMEETAEGSSSKSIVGSIVPVLGVSSISLLLYKVTGYIIKTHKIIIFI</sequence>
<dbReference type="Proteomes" id="UP000053239">
    <property type="component" value="Unassembled WGS sequence"/>
</dbReference>
<dbReference type="InterPro" id="IPR008780">
    <property type="entry name" value="Plasmodium_Vir"/>
</dbReference>
<evidence type="ECO:0000313" key="2">
    <source>
        <dbReference type="Proteomes" id="UP000053239"/>
    </source>
</evidence>
<evidence type="ECO:0008006" key="3">
    <source>
        <dbReference type="Google" id="ProtNLM"/>
    </source>
</evidence>
<organism evidence="1 2">
    <name type="scientific">Plasmodium vivax North Korean</name>
    <dbReference type="NCBI Taxonomy" id="1035514"/>
    <lineage>
        <taxon>Eukaryota</taxon>
        <taxon>Sar</taxon>
        <taxon>Alveolata</taxon>
        <taxon>Apicomplexa</taxon>
        <taxon>Aconoidasida</taxon>
        <taxon>Haemosporida</taxon>
        <taxon>Plasmodiidae</taxon>
        <taxon>Plasmodium</taxon>
        <taxon>Plasmodium (Plasmodium)</taxon>
    </lineage>
</organism>
<accession>A0A0J9TUE3</accession>
<protein>
    <recommendedName>
        <fullName evidence="3">Variable surface protein Vir7-like protein</fullName>
    </recommendedName>
</protein>
<evidence type="ECO:0000313" key="1">
    <source>
        <dbReference type="EMBL" id="KMZ98956.1"/>
    </source>
</evidence>
<dbReference type="Pfam" id="PF05795">
    <property type="entry name" value="Plasmodium_Vir"/>
    <property type="match status" value="1"/>
</dbReference>
<gene>
    <name evidence="1" type="ORF">PVNG_05668</name>
</gene>
<dbReference type="AlphaFoldDB" id="A0A0J9TUE3"/>
<name>A0A0J9TUE3_PLAVI</name>
<dbReference type="EMBL" id="KQ235436">
    <property type="protein sequence ID" value="KMZ98956.1"/>
    <property type="molecule type" value="Genomic_DNA"/>
</dbReference>
<proteinExistence type="predicted"/>